<keyword evidence="8" id="KW-1185">Reference proteome</keyword>
<dbReference type="GO" id="GO:0016020">
    <property type="term" value="C:membrane"/>
    <property type="evidence" value="ECO:0007669"/>
    <property type="project" value="UniProtKB-SubCell"/>
</dbReference>
<dbReference type="Proteomes" id="UP001189122">
    <property type="component" value="Unassembled WGS sequence"/>
</dbReference>
<feature type="transmembrane region" description="Helical" evidence="6">
    <location>
        <begin position="6"/>
        <end position="23"/>
    </location>
</feature>
<keyword evidence="4 6" id="KW-0472">Membrane</keyword>
<feature type="transmembrane region" description="Helical" evidence="6">
    <location>
        <begin position="73"/>
        <end position="92"/>
    </location>
</feature>
<keyword evidence="2 6" id="KW-0812">Transmembrane</keyword>
<dbReference type="EMBL" id="LR743602">
    <property type="protein sequence ID" value="CAA2632215.1"/>
    <property type="molecule type" value="Genomic_DNA"/>
</dbReference>
<dbReference type="GO" id="GO:0015112">
    <property type="term" value="F:nitrate transmembrane transporter activity"/>
    <property type="evidence" value="ECO:0007669"/>
    <property type="project" value="InterPro"/>
</dbReference>
<evidence type="ECO:0000313" key="7">
    <source>
        <dbReference type="EMBL" id="CAA2632215.1"/>
    </source>
</evidence>
<evidence type="ECO:0000256" key="5">
    <source>
        <dbReference type="SAM" id="MobiDB-lite"/>
    </source>
</evidence>
<feature type="transmembrane region" description="Helical" evidence="6">
    <location>
        <begin position="30"/>
        <end position="53"/>
    </location>
</feature>
<evidence type="ECO:0000256" key="6">
    <source>
        <dbReference type="SAM" id="Phobius"/>
    </source>
</evidence>
<accession>A0A7I8JNU3</accession>
<name>A0A7I8JNU3_SPIIN</name>
<evidence type="ECO:0000256" key="3">
    <source>
        <dbReference type="ARBA" id="ARBA00022989"/>
    </source>
</evidence>
<gene>
    <name evidence="7" type="ORF">SI7747_15017849</name>
</gene>
<evidence type="ECO:0000256" key="4">
    <source>
        <dbReference type="ARBA" id="ARBA00023136"/>
    </source>
</evidence>
<feature type="region of interest" description="Disordered" evidence="5">
    <location>
        <begin position="138"/>
        <end position="159"/>
    </location>
</feature>
<comment type="subcellular location">
    <subcellularLocation>
        <location evidence="1">Membrane</location>
        <topology evidence="1">Multi-pass membrane protein</topology>
    </subcellularLocation>
</comment>
<evidence type="ECO:0000256" key="2">
    <source>
        <dbReference type="ARBA" id="ARBA00022692"/>
    </source>
</evidence>
<dbReference type="AlphaFoldDB" id="A0A7I8JNU3"/>
<proteinExistence type="predicted"/>
<protein>
    <submittedName>
        <fullName evidence="7">Uncharacterized protein</fullName>
    </submittedName>
</protein>
<dbReference type="InterPro" id="IPR044772">
    <property type="entry name" value="NO3_transporter"/>
</dbReference>
<dbReference type="EMBL" id="CACRZD030000015">
    <property type="protein sequence ID" value="CAA6671441.1"/>
    <property type="molecule type" value="Genomic_DNA"/>
</dbReference>
<organism evidence="7">
    <name type="scientific">Spirodela intermedia</name>
    <name type="common">Intermediate duckweed</name>
    <dbReference type="NCBI Taxonomy" id="51605"/>
    <lineage>
        <taxon>Eukaryota</taxon>
        <taxon>Viridiplantae</taxon>
        <taxon>Streptophyta</taxon>
        <taxon>Embryophyta</taxon>
        <taxon>Tracheophyta</taxon>
        <taxon>Spermatophyta</taxon>
        <taxon>Magnoliopsida</taxon>
        <taxon>Liliopsida</taxon>
        <taxon>Araceae</taxon>
        <taxon>Lemnoideae</taxon>
        <taxon>Spirodela</taxon>
    </lineage>
</organism>
<dbReference type="PANTHER" id="PTHR23515">
    <property type="entry name" value="HIGH-AFFINITY NITRATE TRANSPORTER 2.3"/>
    <property type="match status" value="1"/>
</dbReference>
<keyword evidence="3 6" id="KW-1133">Transmembrane helix</keyword>
<evidence type="ECO:0000313" key="8">
    <source>
        <dbReference type="Proteomes" id="UP001189122"/>
    </source>
</evidence>
<evidence type="ECO:0000256" key="1">
    <source>
        <dbReference type="ARBA" id="ARBA00004141"/>
    </source>
</evidence>
<reference evidence="7 8" key="1">
    <citation type="submission" date="2019-12" db="EMBL/GenBank/DDBJ databases">
        <authorList>
            <person name="Scholz U."/>
            <person name="Mascher M."/>
            <person name="Fiebig A."/>
        </authorList>
    </citation>
    <scope>NUCLEOTIDE SEQUENCE</scope>
</reference>
<sequence>MRGRLWGWWIVQTLGGVLCIWLGKTSSLSLAIFVMIVFSVFVQAACGLAFGVVPSSPGAALLQGTRYTKEDGITYMGIMILCCTLPIMLIYFPMWGGMLFGPSSKEDATEENYYAAEWSAEEKARGLHLNTIKFAENSKGERGRRRRLAPTTDATPSHV</sequence>